<evidence type="ECO:0000313" key="3">
    <source>
        <dbReference type="EMBL" id="RNT48038.1"/>
    </source>
</evidence>
<sequence>MTPGNSIAPLASMLACKKRRLDKSAMTTPEKKPKKSAHGAEAPVDAFIPKTDAPPLAHRQKWLI</sequence>
<dbReference type="Proteomes" id="UP000255291">
    <property type="component" value="Unassembled WGS sequence"/>
</dbReference>
<reference evidence="2 4" key="1">
    <citation type="submission" date="2018-07" db="EMBL/GenBank/DDBJ databases">
        <title>The use of a cohorting ward and systematic surveillance cultures for the control of a Klebsiella pneumoniae carbapenemase (KPC)-producing Enterobacteriaceae outbreak.</title>
        <authorList>
            <person name="Doi Y."/>
        </authorList>
    </citation>
    <scope>NUCLEOTIDE SEQUENCE [LARGE SCALE GENOMIC DNA]</scope>
    <source>
        <strain evidence="2 4">1-RC-17-04017</strain>
    </source>
</reference>
<gene>
    <name evidence="3" type="ORF">B9059_002635</name>
    <name evidence="2" type="ORF">DXF87_20190</name>
</gene>
<organism evidence="3 5">
    <name type="scientific">Enterobacter roggenkampii</name>
    <dbReference type="NCBI Taxonomy" id="1812935"/>
    <lineage>
        <taxon>Bacteria</taxon>
        <taxon>Pseudomonadati</taxon>
        <taxon>Pseudomonadota</taxon>
        <taxon>Gammaproteobacteria</taxon>
        <taxon>Enterobacterales</taxon>
        <taxon>Enterobacteriaceae</taxon>
        <taxon>Enterobacter</taxon>
        <taxon>Enterobacter cloacae complex</taxon>
    </lineage>
</organism>
<dbReference type="AlphaFoldDB" id="A0AAX1WP07"/>
<proteinExistence type="predicted"/>
<accession>A0AAX1WP07</accession>
<evidence type="ECO:0000256" key="1">
    <source>
        <dbReference type="SAM" id="MobiDB-lite"/>
    </source>
</evidence>
<comment type="caution">
    <text evidence="3">The sequence shown here is derived from an EMBL/GenBank/DDBJ whole genome shotgun (WGS) entry which is preliminary data.</text>
</comment>
<name>A0AAX1WP07_9ENTR</name>
<evidence type="ECO:0000313" key="2">
    <source>
        <dbReference type="EMBL" id="RDT57949.1"/>
    </source>
</evidence>
<dbReference type="EMBL" id="QRBW01000053">
    <property type="protein sequence ID" value="RDT57949.1"/>
    <property type="molecule type" value="Genomic_DNA"/>
</dbReference>
<protein>
    <submittedName>
        <fullName evidence="3">Uncharacterized protein</fullName>
    </submittedName>
</protein>
<evidence type="ECO:0000313" key="5">
    <source>
        <dbReference type="Proteomes" id="UP000286098"/>
    </source>
</evidence>
<dbReference type="Proteomes" id="UP000286098">
    <property type="component" value="Unassembled WGS sequence"/>
</dbReference>
<feature type="region of interest" description="Disordered" evidence="1">
    <location>
        <begin position="20"/>
        <end position="64"/>
    </location>
</feature>
<dbReference type="EMBL" id="NEYZ02000015">
    <property type="protein sequence ID" value="RNT48038.1"/>
    <property type="molecule type" value="Genomic_DNA"/>
</dbReference>
<reference evidence="3 5" key="2">
    <citation type="submission" date="2018-10" db="EMBL/GenBank/DDBJ databases">
        <authorList>
            <person name="Vanduin D."/>
            <person name="Fouts D."/>
            <person name="Wright M."/>
            <person name="Sutton G."/>
            <person name="Nguyen K."/>
            <person name="Kreiswirth B."/>
            <person name="Chen L."/>
            <person name="Rojas L."/>
            <person name="Hujer A."/>
            <person name="Hujer K."/>
            <person name="Bonomo R."/>
            <person name="Adams M."/>
        </authorList>
    </citation>
    <scope>NUCLEOTIDE SEQUENCE [LARGE SCALE GENOMIC DNA]</scope>
    <source>
        <strain evidence="3 5">CRK0054</strain>
    </source>
</reference>
<evidence type="ECO:0000313" key="4">
    <source>
        <dbReference type="Proteomes" id="UP000255291"/>
    </source>
</evidence>